<keyword evidence="7" id="KW-1185">Reference proteome</keyword>
<evidence type="ECO:0000313" key="7">
    <source>
        <dbReference type="Proteomes" id="UP001154282"/>
    </source>
</evidence>
<name>A0AAV0LDF5_9ROSI</name>
<evidence type="ECO:0000256" key="2">
    <source>
        <dbReference type="ARBA" id="ARBA00022473"/>
    </source>
</evidence>
<dbReference type="PANTHER" id="PTHR31791:SF60">
    <property type="entry name" value="FRIGIDA-LIKE PROTEIN 5"/>
    <property type="match status" value="1"/>
</dbReference>
<evidence type="ECO:0000256" key="4">
    <source>
        <dbReference type="ARBA" id="ARBA00023089"/>
    </source>
</evidence>
<reference evidence="6" key="1">
    <citation type="submission" date="2022-08" db="EMBL/GenBank/DDBJ databases">
        <authorList>
            <person name="Gutierrez-Valencia J."/>
        </authorList>
    </citation>
    <scope>NUCLEOTIDE SEQUENCE</scope>
</reference>
<proteinExistence type="inferred from homology"/>
<dbReference type="Pfam" id="PF07899">
    <property type="entry name" value="Frigida"/>
    <property type="match status" value="1"/>
</dbReference>
<sequence>MRISLSRLKPRLRRRAKVSLAVAIPSMAAAKKGFSGDSDSRKNFLQFLSFFSFLLLQSNSIDAAATPSLAAATTRRTILRFLPSSRSSSCGPPRSIPLTLLVPSLTAAATVGRLTEKKGTEKVRPARLRQVPAVPVEEFSRQLPENVDGVISCLDSVVIKLKKCCESLRNTKRRVEGFERNIEDLKKELAKRKSPVEIAAKNIPSEKGKVEAQALIVLEAQAEVRKNQRDLEVREEKLKTKIIEFQVRDFRNMWKPRRRALVKMLRMSKKLAMGKEVKGTSQTVDRFEGAHLQLLKVMNGQELQIFLNEGYSFVKGDVATFLTLATDPAKLVLDAIQGFYPPHLAKQGVTFEVRKSCIFLLEQLAYLAPVISPSAKKEAHELSAKWMNKVRGNELDEVLGVQLLGSLLLITAYGLRSDYGDKLLAVMLRRASWVASHSQATMLLKHLGLAQRMAIDIKELDEQSLYDEAERLKARFGTDIDMEDEE</sequence>
<keyword evidence="4 5" id="KW-0287">Flowering</keyword>
<dbReference type="PANTHER" id="PTHR31791">
    <property type="entry name" value="FRIGIDA-LIKE PROTEIN 3-RELATED"/>
    <property type="match status" value="1"/>
</dbReference>
<dbReference type="GO" id="GO:0030154">
    <property type="term" value="P:cell differentiation"/>
    <property type="evidence" value="ECO:0007669"/>
    <property type="project" value="UniProtKB-KW"/>
</dbReference>
<comment type="caution">
    <text evidence="6">The sequence shown here is derived from an EMBL/GenBank/DDBJ whole genome shotgun (WGS) entry which is preliminary data.</text>
</comment>
<protein>
    <recommendedName>
        <fullName evidence="5">FRIGIDA-like protein</fullName>
    </recommendedName>
</protein>
<dbReference type="InterPro" id="IPR012474">
    <property type="entry name" value="Frigida"/>
</dbReference>
<dbReference type="GO" id="GO:0009908">
    <property type="term" value="P:flower development"/>
    <property type="evidence" value="ECO:0007669"/>
    <property type="project" value="UniProtKB-KW"/>
</dbReference>
<evidence type="ECO:0000313" key="6">
    <source>
        <dbReference type="EMBL" id="CAI0432276.1"/>
    </source>
</evidence>
<keyword evidence="2 5" id="KW-0217">Developmental protein</keyword>
<evidence type="ECO:0000256" key="5">
    <source>
        <dbReference type="RuleBase" id="RU364012"/>
    </source>
</evidence>
<evidence type="ECO:0000256" key="1">
    <source>
        <dbReference type="ARBA" id="ARBA00008956"/>
    </source>
</evidence>
<dbReference type="EMBL" id="CAMGYJ010000006">
    <property type="protein sequence ID" value="CAI0432276.1"/>
    <property type="molecule type" value="Genomic_DNA"/>
</dbReference>
<comment type="similarity">
    <text evidence="1 5">Belongs to the Frigida family.</text>
</comment>
<organism evidence="6 7">
    <name type="scientific">Linum tenue</name>
    <dbReference type="NCBI Taxonomy" id="586396"/>
    <lineage>
        <taxon>Eukaryota</taxon>
        <taxon>Viridiplantae</taxon>
        <taxon>Streptophyta</taxon>
        <taxon>Embryophyta</taxon>
        <taxon>Tracheophyta</taxon>
        <taxon>Spermatophyta</taxon>
        <taxon>Magnoliopsida</taxon>
        <taxon>eudicotyledons</taxon>
        <taxon>Gunneridae</taxon>
        <taxon>Pentapetalae</taxon>
        <taxon>rosids</taxon>
        <taxon>fabids</taxon>
        <taxon>Malpighiales</taxon>
        <taxon>Linaceae</taxon>
        <taxon>Linum</taxon>
    </lineage>
</organism>
<dbReference type="AlphaFoldDB" id="A0AAV0LDF5"/>
<evidence type="ECO:0000256" key="3">
    <source>
        <dbReference type="ARBA" id="ARBA00022782"/>
    </source>
</evidence>
<keyword evidence="3 5" id="KW-0221">Differentiation</keyword>
<accession>A0AAV0LDF5</accession>
<gene>
    <name evidence="6" type="ORF">LITE_LOCUS23380</name>
</gene>
<dbReference type="Proteomes" id="UP001154282">
    <property type="component" value="Unassembled WGS sequence"/>
</dbReference>